<comment type="subcellular location">
    <subcellularLocation>
        <location evidence="1 9">Cell membrane</location>
        <topology evidence="1 9">Single-pass membrane protein</topology>
    </subcellularLocation>
</comment>
<keyword evidence="7 9" id="KW-0811">Translocation</keyword>
<dbReference type="InterPro" id="IPR006312">
    <property type="entry name" value="TatA/E"/>
</dbReference>
<reference evidence="10" key="1">
    <citation type="journal article" date="2021" name="PeerJ">
        <title>Extensive microbial diversity within the chicken gut microbiome revealed by metagenomics and culture.</title>
        <authorList>
            <person name="Gilroy R."/>
            <person name="Ravi A."/>
            <person name="Getino M."/>
            <person name="Pursley I."/>
            <person name="Horton D.L."/>
            <person name="Alikhan N.F."/>
            <person name="Baker D."/>
            <person name="Gharbi K."/>
            <person name="Hall N."/>
            <person name="Watson M."/>
            <person name="Adriaenssens E.M."/>
            <person name="Foster-Nyarko E."/>
            <person name="Jarju S."/>
            <person name="Secka A."/>
            <person name="Antonio M."/>
            <person name="Oren A."/>
            <person name="Chaudhuri R.R."/>
            <person name="La Ragione R."/>
            <person name="Hildebrand F."/>
            <person name="Pallen M.J."/>
        </authorList>
    </citation>
    <scope>NUCLEOTIDE SEQUENCE</scope>
    <source>
        <strain evidence="10">G3-2149</strain>
    </source>
</reference>
<keyword evidence="5 9" id="KW-0653">Protein transport</keyword>
<sequence length="57" mass="6452">MFGIGTQEILFIVLIVLLFFGGKKIPELMKGLGKGVRSFREGMNHIENDPETTDRKE</sequence>
<proteinExistence type="inferred from homology"/>
<dbReference type="PANTHER" id="PTHR42982:SF1">
    <property type="entry name" value="SEC-INDEPENDENT PROTEIN TRANSLOCASE PROTEIN TATA"/>
    <property type="match status" value="1"/>
</dbReference>
<evidence type="ECO:0000256" key="6">
    <source>
        <dbReference type="ARBA" id="ARBA00022989"/>
    </source>
</evidence>
<accession>A0A9E2P392</accession>
<dbReference type="AlphaFoldDB" id="A0A9E2P392"/>
<feature type="transmembrane region" description="Helical" evidence="9">
    <location>
        <begin position="6"/>
        <end position="22"/>
    </location>
</feature>
<reference evidence="10" key="2">
    <citation type="submission" date="2021-04" db="EMBL/GenBank/DDBJ databases">
        <authorList>
            <person name="Gilroy R."/>
        </authorList>
    </citation>
    <scope>NUCLEOTIDE SEQUENCE</scope>
    <source>
        <strain evidence="10">G3-2149</strain>
    </source>
</reference>
<evidence type="ECO:0000256" key="1">
    <source>
        <dbReference type="ARBA" id="ARBA00004162"/>
    </source>
</evidence>
<comment type="subunit">
    <text evidence="9">Forms a complex with TatC.</text>
</comment>
<dbReference type="Gene3D" id="1.20.5.3310">
    <property type="match status" value="1"/>
</dbReference>
<evidence type="ECO:0000256" key="8">
    <source>
        <dbReference type="ARBA" id="ARBA00023136"/>
    </source>
</evidence>
<dbReference type="EMBL" id="JAHLFU010000178">
    <property type="protein sequence ID" value="MBU3853820.1"/>
    <property type="molecule type" value="Genomic_DNA"/>
</dbReference>
<evidence type="ECO:0000256" key="3">
    <source>
        <dbReference type="ARBA" id="ARBA00022475"/>
    </source>
</evidence>
<evidence type="ECO:0000313" key="11">
    <source>
        <dbReference type="Proteomes" id="UP000823865"/>
    </source>
</evidence>
<dbReference type="NCBIfam" id="TIGR01411">
    <property type="entry name" value="tatAE"/>
    <property type="match status" value="1"/>
</dbReference>
<evidence type="ECO:0000313" key="10">
    <source>
        <dbReference type="EMBL" id="MBU3853820.1"/>
    </source>
</evidence>
<evidence type="ECO:0000256" key="5">
    <source>
        <dbReference type="ARBA" id="ARBA00022927"/>
    </source>
</evidence>
<keyword evidence="6 9" id="KW-1133">Transmembrane helix</keyword>
<dbReference type="GO" id="GO:0043953">
    <property type="term" value="P:protein transport by the Tat complex"/>
    <property type="evidence" value="ECO:0007669"/>
    <property type="project" value="UniProtKB-UniRule"/>
</dbReference>
<comment type="function">
    <text evidence="9">Part of the twin-arginine translocation (Tat) system that transports large folded proteins containing a characteristic twin-arginine motif in their signal peptide across membranes. TatA could form the protein-conducting channel of the Tat system.</text>
</comment>
<dbReference type="PRINTS" id="PR01506">
    <property type="entry name" value="TATBPROTEIN"/>
</dbReference>
<keyword evidence="3 9" id="KW-1003">Cell membrane</keyword>
<dbReference type="GO" id="GO:0033281">
    <property type="term" value="C:TAT protein transport complex"/>
    <property type="evidence" value="ECO:0007669"/>
    <property type="project" value="UniProtKB-UniRule"/>
</dbReference>
<comment type="caution">
    <text evidence="10">The sequence shown here is derived from an EMBL/GenBank/DDBJ whole genome shotgun (WGS) entry which is preliminary data.</text>
</comment>
<dbReference type="Pfam" id="PF02416">
    <property type="entry name" value="TatA_B_E"/>
    <property type="match status" value="1"/>
</dbReference>
<evidence type="ECO:0000256" key="9">
    <source>
        <dbReference type="HAMAP-Rule" id="MF_00236"/>
    </source>
</evidence>
<keyword evidence="4 9" id="KW-0812">Transmembrane</keyword>
<comment type="similarity">
    <text evidence="9">Belongs to the TatA/E family.</text>
</comment>
<name>A0A9E2P392_9BACT</name>
<keyword evidence="2 9" id="KW-0813">Transport</keyword>
<keyword evidence="8 9" id="KW-0472">Membrane</keyword>
<evidence type="ECO:0000256" key="7">
    <source>
        <dbReference type="ARBA" id="ARBA00023010"/>
    </source>
</evidence>
<organism evidence="10 11">
    <name type="scientific">Candidatus Paraprevotella stercoravium</name>
    <dbReference type="NCBI Taxonomy" id="2838725"/>
    <lineage>
        <taxon>Bacteria</taxon>
        <taxon>Pseudomonadati</taxon>
        <taxon>Bacteroidota</taxon>
        <taxon>Bacteroidia</taxon>
        <taxon>Bacteroidales</taxon>
        <taxon>Prevotellaceae</taxon>
        <taxon>Paraprevotella</taxon>
    </lineage>
</organism>
<dbReference type="HAMAP" id="MF_00236">
    <property type="entry name" value="TatA_E"/>
    <property type="match status" value="1"/>
</dbReference>
<protein>
    <recommendedName>
        <fullName evidence="9">Sec-independent protein translocase protein TatA</fullName>
    </recommendedName>
</protein>
<gene>
    <name evidence="9" type="primary">tatA</name>
    <name evidence="10" type="ORF">H9789_08405</name>
</gene>
<evidence type="ECO:0000256" key="2">
    <source>
        <dbReference type="ARBA" id="ARBA00022448"/>
    </source>
</evidence>
<dbReference type="PANTHER" id="PTHR42982">
    <property type="entry name" value="SEC-INDEPENDENT PROTEIN TRANSLOCASE PROTEIN TATA"/>
    <property type="match status" value="1"/>
</dbReference>
<dbReference type="GO" id="GO:0008320">
    <property type="term" value="F:protein transmembrane transporter activity"/>
    <property type="evidence" value="ECO:0007669"/>
    <property type="project" value="UniProtKB-UniRule"/>
</dbReference>
<evidence type="ECO:0000256" key="4">
    <source>
        <dbReference type="ARBA" id="ARBA00022692"/>
    </source>
</evidence>
<dbReference type="Proteomes" id="UP000823865">
    <property type="component" value="Unassembled WGS sequence"/>
</dbReference>
<dbReference type="InterPro" id="IPR003369">
    <property type="entry name" value="TatA/B/E"/>
</dbReference>